<dbReference type="GO" id="GO:0004176">
    <property type="term" value="F:ATP-dependent peptidase activity"/>
    <property type="evidence" value="ECO:0007669"/>
    <property type="project" value="InterPro"/>
</dbReference>
<dbReference type="PANTHER" id="PTHR33507:SF3">
    <property type="entry name" value="INNER MEMBRANE PROTEIN YBBJ"/>
    <property type="match status" value="1"/>
</dbReference>
<dbReference type="RefSeq" id="WP_076544568.1">
    <property type="nucleotide sequence ID" value="NZ_FTNC01000007.1"/>
</dbReference>
<dbReference type="PRINTS" id="PR00127">
    <property type="entry name" value="CLPPROTEASEP"/>
</dbReference>
<dbReference type="GO" id="GO:0004252">
    <property type="term" value="F:serine-type endopeptidase activity"/>
    <property type="evidence" value="ECO:0007669"/>
    <property type="project" value="InterPro"/>
</dbReference>
<dbReference type="Gene3D" id="3.90.226.10">
    <property type="entry name" value="2-enoyl-CoA Hydratase, Chain A, domain 1"/>
    <property type="match status" value="1"/>
</dbReference>
<feature type="transmembrane region" description="Helical" evidence="5">
    <location>
        <begin position="293"/>
        <end position="312"/>
    </location>
</feature>
<dbReference type="Pfam" id="PF01957">
    <property type="entry name" value="NfeD"/>
    <property type="match status" value="1"/>
</dbReference>
<dbReference type="InterPro" id="IPR052165">
    <property type="entry name" value="Membrane_assoc_protease"/>
</dbReference>
<keyword evidence="9" id="KW-0645">Protease</keyword>
<protein>
    <submittedName>
        <fullName evidence="9">Membrane-bound serine protease (ClpP class)</fullName>
    </submittedName>
</protein>
<feature type="domain" description="NfeD1b N-terminal" evidence="8">
    <location>
        <begin position="26"/>
        <end position="204"/>
    </location>
</feature>
<feature type="transmembrane region" description="Helical" evidence="5">
    <location>
        <begin position="214"/>
        <end position="238"/>
    </location>
</feature>
<feature type="transmembrane region" description="Helical" evidence="5">
    <location>
        <begin position="245"/>
        <end position="262"/>
    </location>
</feature>
<dbReference type="SUPFAM" id="SSF52096">
    <property type="entry name" value="ClpP/crotonase"/>
    <property type="match status" value="1"/>
</dbReference>
<dbReference type="OrthoDB" id="9806253at2"/>
<evidence type="ECO:0000259" key="6">
    <source>
        <dbReference type="Pfam" id="PF01957"/>
    </source>
</evidence>
<dbReference type="InterPro" id="IPR001907">
    <property type="entry name" value="ClpP"/>
</dbReference>
<accession>A0A1N6V3Y4</accession>
<keyword evidence="9" id="KW-0378">Hydrolase</keyword>
<evidence type="ECO:0000256" key="3">
    <source>
        <dbReference type="ARBA" id="ARBA00022989"/>
    </source>
</evidence>
<feature type="transmembrane region" description="Helical" evidence="5">
    <location>
        <begin position="318"/>
        <end position="338"/>
    </location>
</feature>
<dbReference type="Pfam" id="PF25145">
    <property type="entry name" value="NfeD1b_N"/>
    <property type="match status" value="1"/>
</dbReference>
<feature type="domain" description="NfeD integral membrane" evidence="7">
    <location>
        <begin position="223"/>
        <end position="337"/>
    </location>
</feature>
<dbReference type="InterPro" id="IPR002810">
    <property type="entry name" value="NfeD-like_C"/>
</dbReference>
<feature type="domain" description="NfeD-like C-terminal" evidence="6">
    <location>
        <begin position="367"/>
        <end position="420"/>
    </location>
</feature>
<evidence type="ECO:0000259" key="8">
    <source>
        <dbReference type="Pfam" id="PF25145"/>
    </source>
</evidence>
<keyword evidence="4 5" id="KW-0472">Membrane</keyword>
<dbReference type="AlphaFoldDB" id="A0A1N6V3Y4"/>
<evidence type="ECO:0000256" key="1">
    <source>
        <dbReference type="ARBA" id="ARBA00004141"/>
    </source>
</evidence>
<dbReference type="GO" id="GO:0006508">
    <property type="term" value="P:proteolysis"/>
    <property type="evidence" value="ECO:0007669"/>
    <property type="project" value="UniProtKB-KW"/>
</dbReference>
<keyword evidence="2 5" id="KW-0812">Transmembrane</keyword>
<proteinExistence type="predicted"/>
<dbReference type="SUPFAM" id="SSF141322">
    <property type="entry name" value="NfeD domain-like"/>
    <property type="match status" value="1"/>
</dbReference>
<organism evidence="9 10">
    <name type="scientific">Halanaerobium kushneri</name>
    <dbReference type="NCBI Taxonomy" id="56779"/>
    <lineage>
        <taxon>Bacteria</taxon>
        <taxon>Bacillati</taxon>
        <taxon>Bacillota</taxon>
        <taxon>Clostridia</taxon>
        <taxon>Halanaerobiales</taxon>
        <taxon>Halanaerobiaceae</taxon>
        <taxon>Halanaerobium</taxon>
    </lineage>
</organism>
<dbReference type="EMBL" id="FTNC01000007">
    <property type="protein sequence ID" value="SIQ72508.1"/>
    <property type="molecule type" value="Genomic_DNA"/>
</dbReference>
<dbReference type="GO" id="GO:0005886">
    <property type="term" value="C:plasma membrane"/>
    <property type="evidence" value="ECO:0007669"/>
    <property type="project" value="TreeGrafter"/>
</dbReference>
<feature type="transmembrane region" description="Helical" evidence="5">
    <location>
        <begin position="268"/>
        <end position="286"/>
    </location>
</feature>
<reference evidence="10" key="1">
    <citation type="submission" date="2017-01" db="EMBL/GenBank/DDBJ databases">
        <authorList>
            <person name="Varghese N."/>
            <person name="Submissions S."/>
        </authorList>
    </citation>
    <scope>NUCLEOTIDE SEQUENCE [LARGE SCALE GENOMIC DNA]</scope>
    <source>
        <strain evidence="10">ATCC 700103</strain>
    </source>
</reference>
<evidence type="ECO:0000259" key="7">
    <source>
        <dbReference type="Pfam" id="PF24961"/>
    </source>
</evidence>
<evidence type="ECO:0000313" key="9">
    <source>
        <dbReference type="EMBL" id="SIQ72508.1"/>
    </source>
</evidence>
<gene>
    <name evidence="9" type="ORF">SAMN05421834_107101</name>
</gene>
<dbReference type="Gene3D" id="2.40.50.140">
    <property type="entry name" value="Nucleic acid-binding proteins"/>
    <property type="match status" value="1"/>
</dbReference>
<dbReference type="InterPro" id="IPR012340">
    <property type="entry name" value="NA-bd_OB-fold"/>
</dbReference>
<evidence type="ECO:0000256" key="5">
    <source>
        <dbReference type="SAM" id="Phobius"/>
    </source>
</evidence>
<comment type="subcellular location">
    <subcellularLocation>
        <location evidence="1">Membrane</location>
        <topology evidence="1">Multi-pass membrane protein</topology>
    </subcellularLocation>
</comment>
<dbReference type="STRING" id="56779.SAMN05421834_107101"/>
<dbReference type="InterPro" id="IPR056738">
    <property type="entry name" value="NfeD1b_N"/>
</dbReference>
<sequence length="426" mass="46241">MKRKIIFFLILLLIFSFYTIAVEAEVIHLKIDGEINNAEYAFINKNLTAAEKERAEFIIIEINSLGGYVDPALKIRDRILESDREVVTFVSGRAWSAAALIALAGEEMFISPSASIGAAETRPKEEKYISALRKEFAATAERRNKNPQIAEAMVDSSIEINDLIEKDKLLTLTAAEALKYQIADFSASTLADVAVIKKVNLSDIKTVEKTTLEVIMGIISGPYISSLVLIIAFSALIFEALTPGFALGGTIGILALLVFFASHIFTGSIGTGIVILFIIGIILILAEIFIIPGFGIAGITGIAAVIVSLFFIFPNTTIAINVLLAVILVTLVIAVLMFKKFGSSRFWKRISLESNSENYYSSSSKTDYLNQEAKTLSKLRPAGTIVIAGKRVDAVSEGAFIEKGKKVKVISVSGSRVVVREISEGE</sequence>
<evidence type="ECO:0000256" key="4">
    <source>
        <dbReference type="ARBA" id="ARBA00023136"/>
    </source>
</evidence>
<keyword evidence="10" id="KW-1185">Reference proteome</keyword>
<evidence type="ECO:0000256" key="2">
    <source>
        <dbReference type="ARBA" id="ARBA00022692"/>
    </source>
</evidence>
<keyword evidence="3 5" id="KW-1133">Transmembrane helix</keyword>
<dbReference type="Proteomes" id="UP000185669">
    <property type="component" value="Unassembled WGS sequence"/>
</dbReference>
<evidence type="ECO:0000313" key="10">
    <source>
        <dbReference type="Proteomes" id="UP000185669"/>
    </source>
</evidence>
<name>A0A1N6V3Y4_9FIRM</name>
<dbReference type="InterPro" id="IPR029045">
    <property type="entry name" value="ClpP/crotonase-like_dom_sf"/>
</dbReference>
<dbReference type="Pfam" id="PF24961">
    <property type="entry name" value="NfeD_membrane"/>
    <property type="match status" value="1"/>
</dbReference>
<dbReference type="PANTHER" id="PTHR33507">
    <property type="entry name" value="INNER MEMBRANE PROTEIN YBBJ"/>
    <property type="match status" value="1"/>
</dbReference>
<dbReference type="InterPro" id="IPR056739">
    <property type="entry name" value="NfeD_membrane"/>
</dbReference>
<dbReference type="CDD" id="cd07021">
    <property type="entry name" value="Clp_protease_NfeD_like"/>
    <property type="match status" value="1"/>
</dbReference>